<gene>
    <name evidence="5" type="primary">znuC2</name>
    <name evidence="5" type="ORF">NCTC7908_01548</name>
</gene>
<dbReference type="Pfam" id="PF00005">
    <property type="entry name" value="ABC_tran"/>
    <property type="match status" value="1"/>
</dbReference>
<dbReference type="InterPro" id="IPR003439">
    <property type="entry name" value="ABC_transporter-like_ATP-bd"/>
</dbReference>
<dbReference type="PROSITE" id="PS50893">
    <property type="entry name" value="ABC_TRANSPORTER_2"/>
    <property type="match status" value="1"/>
</dbReference>
<name>A0ABD7MTX2_CORUL</name>
<dbReference type="Gene3D" id="3.40.50.300">
    <property type="entry name" value="P-loop containing nucleotide triphosphate hydrolases"/>
    <property type="match status" value="1"/>
</dbReference>
<dbReference type="GO" id="GO:0016787">
    <property type="term" value="F:hydrolase activity"/>
    <property type="evidence" value="ECO:0007669"/>
    <property type="project" value="UniProtKB-KW"/>
</dbReference>
<dbReference type="InterPro" id="IPR027417">
    <property type="entry name" value="P-loop_NTPase"/>
</dbReference>
<dbReference type="PROSITE" id="PS00211">
    <property type="entry name" value="ABC_TRANSPORTER_1"/>
    <property type="match status" value="1"/>
</dbReference>
<dbReference type="Proteomes" id="UP000248741">
    <property type="component" value="Chromosome 1"/>
</dbReference>
<dbReference type="PANTHER" id="PTHR42794">
    <property type="entry name" value="HEMIN IMPORT ATP-BINDING PROTEIN HMUV"/>
    <property type="match status" value="1"/>
</dbReference>
<organism evidence="5 6">
    <name type="scientific">Corynebacterium ulcerans</name>
    <dbReference type="NCBI Taxonomy" id="65058"/>
    <lineage>
        <taxon>Bacteria</taxon>
        <taxon>Bacillati</taxon>
        <taxon>Actinomycetota</taxon>
        <taxon>Actinomycetes</taxon>
        <taxon>Mycobacteriales</taxon>
        <taxon>Corynebacteriaceae</taxon>
        <taxon>Corynebacterium</taxon>
    </lineage>
</organism>
<dbReference type="SUPFAM" id="SSF52540">
    <property type="entry name" value="P-loop containing nucleoside triphosphate hydrolases"/>
    <property type="match status" value="1"/>
</dbReference>
<dbReference type="FunFam" id="3.40.50.300:FF:000134">
    <property type="entry name" value="Iron-enterobactin ABC transporter ATP-binding protein"/>
    <property type="match status" value="1"/>
</dbReference>
<feature type="domain" description="ABC transporter" evidence="4">
    <location>
        <begin position="2"/>
        <end position="234"/>
    </location>
</feature>
<evidence type="ECO:0000313" key="5">
    <source>
        <dbReference type="EMBL" id="SQG52004.1"/>
    </source>
</evidence>
<dbReference type="InterPro" id="IPR003593">
    <property type="entry name" value="AAA+_ATPase"/>
</dbReference>
<sequence length="256" mass="27443">MITASDLHVTVQGTPILQGVNLSAQGGHTIGIVGPNGSGKTTLLRTLYRSLVPQSGRVEIDAEDLSSLTPRRIARKIAVVAQERDSFLPLCVSDCVGLGRLAQSTLLSYSDAKNQTIVASALERVGLTGCGDRLISELSGGERQRVLIARAIAQQADHVLLDEPTNHLDLAHQFSIMELVTALKSTSVVVLHDVNLAARFCTEVIILNHGVVVAQGKPEQVFNAEMFAEVFGLHAQVLHHEGSPQFLFSPLSSRTS</sequence>
<dbReference type="RefSeq" id="WP_095075997.1">
    <property type="nucleotide sequence ID" value="NZ_CP068134.1"/>
</dbReference>
<proteinExistence type="predicted"/>
<dbReference type="CDD" id="cd03214">
    <property type="entry name" value="ABC_Iron-Siderophores_B12_Hemin"/>
    <property type="match status" value="1"/>
</dbReference>
<dbReference type="InterPro" id="IPR017871">
    <property type="entry name" value="ABC_transporter-like_CS"/>
</dbReference>
<dbReference type="SMART" id="SM00382">
    <property type="entry name" value="AAA"/>
    <property type="match status" value="1"/>
</dbReference>
<dbReference type="EC" id="3.6.3.34" evidence="5"/>
<keyword evidence="2" id="KW-0547">Nucleotide-binding</keyword>
<reference evidence="5 6" key="1">
    <citation type="submission" date="2018-06" db="EMBL/GenBank/DDBJ databases">
        <authorList>
            <consortium name="Pathogen Informatics"/>
            <person name="Doyle S."/>
        </authorList>
    </citation>
    <scope>NUCLEOTIDE SEQUENCE [LARGE SCALE GENOMIC DNA]</scope>
    <source>
        <strain evidence="5 6">NCTC7908</strain>
    </source>
</reference>
<keyword evidence="5" id="KW-0378">Hydrolase</keyword>
<dbReference type="EMBL" id="LS483400">
    <property type="protein sequence ID" value="SQG52004.1"/>
    <property type="molecule type" value="Genomic_DNA"/>
</dbReference>
<keyword evidence="3 5" id="KW-0067">ATP-binding</keyword>
<evidence type="ECO:0000259" key="4">
    <source>
        <dbReference type="PROSITE" id="PS50893"/>
    </source>
</evidence>
<keyword evidence="1" id="KW-0813">Transport</keyword>
<evidence type="ECO:0000256" key="2">
    <source>
        <dbReference type="ARBA" id="ARBA00022741"/>
    </source>
</evidence>
<dbReference type="AlphaFoldDB" id="A0ABD7MTX2"/>
<accession>A0ABD7MTX2</accession>
<dbReference type="GO" id="GO:0005524">
    <property type="term" value="F:ATP binding"/>
    <property type="evidence" value="ECO:0007669"/>
    <property type="project" value="UniProtKB-KW"/>
</dbReference>
<dbReference type="PANTHER" id="PTHR42794:SF2">
    <property type="entry name" value="ABC TRANSPORTER ATP-BINDING PROTEIN"/>
    <property type="match status" value="1"/>
</dbReference>
<protein>
    <submittedName>
        <fullName evidence="5">Zinc ABC transport system ATP-binding protein</fullName>
        <ecNumber evidence="5">3.6.3.34</ecNumber>
    </submittedName>
</protein>
<evidence type="ECO:0000256" key="3">
    <source>
        <dbReference type="ARBA" id="ARBA00022840"/>
    </source>
</evidence>
<evidence type="ECO:0000313" key="6">
    <source>
        <dbReference type="Proteomes" id="UP000248741"/>
    </source>
</evidence>
<evidence type="ECO:0000256" key="1">
    <source>
        <dbReference type="ARBA" id="ARBA00022448"/>
    </source>
</evidence>